<evidence type="ECO:0008006" key="5">
    <source>
        <dbReference type="Google" id="ProtNLM"/>
    </source>
</evidence>
<proteinExistence type="predicted"/>
<dbReference type="GO" id="GO:0008194">
    <property type="term" value="F:UDP-glycosyltransferase activity"/>
    <property type="evidence" value="ECO:0007669"/>
    <property type="project" value="InterPro"/>
</dbReference>
<dbReference type="Pfam" id="PF00201">
    <property type="entry name" value="UDPGT"/>
    <property type="match status" value="1"/>
</dbReference>
<keyword evidence="2" id="KW-0808">Transferase</keyword>
<dbReference type="PANTHER" id="PTHR48043:SF145">
    <property type="entry name" value="FI06409P-RELATED"/>
    <property type="match status" value="1"/>
</dbReference>
<dbReference type="PANTHER" id="PTHR48043">
    <property type="entry name" value="EG:EG0003.4 PROTEIN-RELATED"/>
    <property type="match status" value="1"/>
</dbReference>
<reference evidence="3" key="1">
    <citation type="journal article" date="2021" name="Nat. Commun.">
        <title>Genetic determinants of endophytism in the Arabidopsis root mycobiome.</title>
        <authorList>
            <person name="Mesny F."/>
            <person name="Miyauchi S."/>
            <person name="Thiergart T."/>
            <person name="Pickel B."/>
            <person name="Atanasova L."/>
            <person name="Karlsson M."/>
            <person name="Huettel B."/>
            <person name="Barry K.W."/>
            <person name="Haridas S."/>
            <person name="Chen C."/>
            <person name="Bauer D."/>
            <person name="Andreopoulos W."/>
            <person name="Pangilinan J."/>
            <person name="LaButti K."/>
            <person name="Riley R."/>
            <person name="Lipzen A."/>
            <person name="Clum A."/>
            <person name="Drula E."/>
            <person name="Henrissat B."/>
            <person name="Kohler A."/>
            <person name="Grigoriev I.V."/>
            <person name="Martin F.M."/>
            <person name="Hacquard S."/>
        </authorList>
    </citation>
    <scope>NUCLEOTIDE SEQUENCE</scope>
    <source>
        <strain evidence="3">MPI-CAGE-CH-0235</strain>
    </source>
</reference>
<sequence>MKDAQPRGLQHWEKSSSWIIMSQLSASRLFALLGALGAIIWTWSEGFKSEADQKPPPIPGRNNTVLFLTTDLRGLANVHIATSFTLLENYPSIEVHFASFSTLQNEIESTSSSAMVRSPSASAIQWHGVSGRSCKEAFLIRVSDNLTEFAGVRGMRKKESDLAAGMYPYSNDEHWAIYKQLYDIVEEVDPSLVVMDQLFRPALDLAINVNRRYMTISPNSLLDLIPNKQPWGKMFWKYPGPASGYPYPVPWYLIPANLYISVRIMVSVLSTALAAQIDAFLRSETVSKVPPFGYLEEYPVLSATLPEANFPMDVIPEGLTFCGPVILERAAAVDQDVELVQWLKHAGRKTVVINLGTIYQHDPYRARVMAEALAEVLAVTDEFQFLWKLPKNSGFDEGKELNELAPVKEHLKKGTVRIQTWLEIDTVTLLQMDSVVLFVNHGGGNSYHEGVLAGVPQLFLPLWFDCYNYASLGEYLGIGIWAGSATAPHWHTKPMVKDFLRALVGEESLALRKRATELGFKAKAYGGRQKAAKEVARGAGLGV</sequence>
<keyword evidence="4" id="KW-1185">Reference proteome</keyword>
<accession>A0A8K0SG65</accession>
<protein>
    <recommendedName>
        <fullName evidence="5">Glycosyltransferase family 1 protein</fullName>
    </recommendedName>
</protein>
<dbReference type="Gene3D" id="3.40.50.2000">
    <property type="entry name" value="Glycogen Phosphorylase B"/>
    <property type="match status" value="2"/>
</dbReference>
<comment type="caution">
    <text evidence="3">The sequence shown here is derived from an EMBL/GenBank/DDBJ whole genome shotgun (WGS) entry which is preliminary data.</text>
</comment>
<dbReference type="OrthoDB" id="5835829at2759"/>
<evidence type="ECO:0000256" key="1">
    <source>
        <dbReference type="ARBA" id="ARBA00022676"/>
    </source>
</evidence>
<dbReference type="SUPFAM" id="SSF53756">
    <property type="entry name" value="UDP-Glycosyltransferase/glycogen phosphorylase"/>
    <property type="match status" value="1"/>
</dbReference>
<gene>
    <name evidence="3" type="ORF">B0I35DRAFT_443845</name>
</gene>
<evidence type="ECO:0000256" key="2">
    <source>
        <dbReference type="ARBA" id="ARBA00022679"/>
    </source>
</evidence>
<keyword evidence="1" id="KW-0328">Glycosyltransferase</keyword>
<dbReference type="InterPro" id="IPR050271">
    <property type="entry name" value="UDP-glycosyltransferase"/>
</dbReference>
<name>A0A8K0SG65_9HYPO</name>
<evidence type="ECO:0000313" key="3">
    <source>
        <dbReference type="EMBL" id="KAH7305471.1"/>
    </source>
</evidence>
<dbReference type="EMBL" id="JAGPNK010000018">
    <property type="protein sequence ID" value="KAH7305471.1"/>
    <property type="molecule type" value="Genomic_DNA"/>
</dbReference>
<dbReference type="Proteomes" id="UP000813444">
    <property type="component" value="Unassembled WGS sequence"/>
</dbReference>
<organism evidence="3 4">
    <name type="scientific">Stachybotrys elegans</name>
    <dbReference type="NCBI Taxonomy" id="80388"/>
    <lineage>
        <taxon>Eukaryota</taxon>
        <taxon>Fungi</taxon>
        <taxon>Dikarya</taxon>
        <taxon>Ascomycota</taxon>
        <taxon>Pezizomycotina</taxon>
        <taxon>Sordariomycetes</taxon>
        <taxon>Hypocreomycetidae</taxon>
        <taxon>Hypocreales</taxon>
        <taxon>Stachybotryaceae</taxon>
        <taxon>Stachybotrys</taxon>
    </lineage>
</organism>
<evidence type="ECO:0000313" key="4">
    <source>
        <dbReference type="Proteomes" id="UP000813444"/>
    </source>
</evidence>
<dbReference type="InterPro" id="IPR002213">
    <property type="entry name" value="UDP_glucos_trans"/>
</dbReference>
<dbReference type="AlphaFoldDB" id="A0A8K0SG65"/>